<accession>A0A7J7P5Z2</accession>
<keyword evidence="2" id="KW-1185">Reference proteome</keyword>
<organism evidence="1 2">
    <name type="scientific">Kingdonia uniflora</name>
    <dbReference type="NCBI Taxonomy" id="39325"/>
    <lineage>
        <taxon>Eukaryota</taxon>
        <taxon>Viridiplantae</taxon>
        <taxon>Streptophyta</taxon>
        <taxon>Embryophyta</taxon>
        <taxon>Tracheophyta</taxon>
        <taxon>Spermatophyta</taxon>
        <taxon>Magnoliopsida</taxon>
        <taxon>Ranunculales</taxon>
        <taxon>Circaeasteraceae</taxon>
        <taxon>Kingdonia</taxon>
    </lineage>
</organism>
<feature type="non-terminal residue" evidence="1">
    <location>
        <position position="1"/>
    </location>
</feature>
<dbReference type="EMBL" id="JACGCM010000250">
    <property type="protein sequence ID" value="KAF6174692.1"/>
    <property type="molecule type" value="Genomic_DNA"/>
</dbReference>
<reference evidence="1 2" key="1">
    <citation type="journal article" date="2020" name="IScience">
        <title>Genome Sequencing of the Endangered Kingdonia uniflora (Circaeasteraceae, Ranunculales) Reveals Potential Mechanisms of Evolutionary Specialization.</title>
        <authorList>
            <person name="Sun Y."/>
            <person name="Deng T."/>
            <person name="Zhang A."/>
            <person name="Moore M.J."/>
            <person name="Landis J.B."/>
            <person name="Lin N."/>
            <person name="Zhang H."/>
            <person name="Zhang X."/>
            <person name="Huang J."/>
            <person name="Zhang X."/>
            <person name="Sun H."/>
            <person name="Wang H."/>
        </authorList>
    </citation>
    <scope>NUCLEOTIDE SEQUENCE [LARGE SCALE GENOMIC DNA]</scope>
    <source>
        <strain evidence="1">TB1705</strain>
        <tissue evidence="1">Leaf</tissue>
    </source>
</reference>
<protein>
    <recommendedName>
        <fullName evidence="3">Ubiquitin-like protease family profile domain-containing protein</fullName>
    </recommendedName>
</protein>
<sequence length="332" mass="37250">RYQIEAPAIGATPAIGAPAIGVPAVGVPAVIAPAIGSSSSTIEIGAVMVRVYSQAEEHDGTLPLGDTPLLGHYQFSTLEKTVKRKREQKKEEDGKRKKAELRIKKREILEVTNALMVDDDVEVGREVNFNAISSEYGDDLLEMEESKNGDEKVDSDEKVDDVVEEEDLKQPTVVTMVVAEVVKTDLVFFNQEEVVGETYQAKTDQTTVASVEEQTLEVEKTEDEASQVVLMKSRVDVTLKKRYALTEEEINEGKKNMHLWFNGRFKIANAWKKKKLSPGYQLIEDQPNANDCGVYMENLFRGVKFLDLIDSNEYRYTVVYDILRLGIQPEEI</sequence>
<evidence type="ECO:0000313" key="1">
    <source>
        <dbReference type="EMBL" id="KAF6174692.1"/>
    </source>
</evidence>
<dbReference type="OrthoDB" id="1939479at2759"/>
<name>A0A7J7P5Z2_9MAGN</name>
<dbReference type="AlphaFoldDB" id="A0A7J7P5Z2"/>
<comment type="caution">
    <text evidence="1">The sequence shown here is derived from an EMBL/GenBank/DDBJ whole genome shotgun (WGS) entry which is preliminary data.</text>
</comment>
<evidence type="ECO:0008006" key="3">
    <source>
        <dbReference type="Google" id="ProtNLM"/>
    </source>
</evidence>
<evidence type="ECO:0000313" key="2">
    <source>
        <dbReference type="Proteomes" id="UP000541444"/>
    </source>
</evidence>
<proteinExistence type="predicted"/>
<dbReference type="Proteomes" id="UP000541444">
    <property type="component" value="Unassembled WGS sequence"/>
</dbReference>
<gene>
    <name evidence="1" type="ORF">GIB67_008747</name>
</gene>